<name>A0ABS4QEB6_9NOCA</name>
<protein>
    <submittedName>
        <fullName evidence="3">Anti-sigma regulatory factor (Ser/Thr protein kinase)</fullName>
    </submittedName>
</protein>
<accession>A0ABS4QEB6</accession>
<reference evidence="3 4" key="1">
    <citation type="submission" date="2021-03" db="EMBL/GenBank/DDBJ databases">
        <title>Sequencing the genomes of 1000 actinobacteria strains.</title>
        <authorList>
            <person name="Klenk H.-P."/>
        </authorList>
    </citation>
    <scope>NUCLEOTIDE SEQUENCE [LARGE SCALE GENOMIC DNA]</scope>
    <source>
        <strain evidence="3 4">DSM 45516</strain>
    </source>
</reference>
<proteinExistence type="predicted"/>
<organism evidence="3 4">
    <name type="scientific">Nocardia goodfellowii</name>
    <dbReference type="NCBI Taxonomy" id="882446"/>
    <lineage>
        <taxon>Bacteria</taxon>
        <taxon>Bacillati</taxon>
        <taxon>Actinomycetota</taxon>
        <taxon>Actinomycetes</taxon>
        <taxon>Mycobacteriales</taxon>
        <taxon>Nocardiaceae</taxon>
        <taxon>Nocardia</taxon>
    </lineage>
</organism>
<dbReference type="EMBL" id="JAGGMR010000001">
    <property type="protein sequence ID" value="MBP2189026.1"/>
    <property type="molecule type" value="Genomic_DNA"/>
</dbReference>
<keyword evidence="1" id="KW-0418">Kinase</keyword>
<dbReference type="RefSeq" id="WP_209887090.1">
    <property type="nucleotide sequence ID" value="NZ_JAGGMR010000001.1"/>
</dbReference>
<dbReference type="CDD" id="cd16936">
    <property type="entry name" value="HATPase_RsbW-like"/>
    <property type="match status" value="1"/>
</dbReference>
<dbReference type="Pfam" id="PF13581">
    <property type="entry name" value="HATPase_c_2"/>
    <property type="match status" value="1"/>
</dbReference>
<dbReference type="Gene3D" id="3.30.565.10">
    <property type="entry name" value="Histidine kinase-like ATPase, C-terminal domain"/>
    <property type="match status" value="1"/>
</dbReference>
<gene>
    <name evidence="3" type="ORF">BJ987_001927</name>
</gene>
<evidence type="ECO:0000259" key="2">
    <source>
        <dbReference type="Pfam" id="PF13581"/>
    </source>
</evidence>
<dbReference type="PANTHER" id="PTHR35526:SF3">
    <property type="entry name" value="ANTI-SIGMA-F FACTOR RSBW"/>
    <property type="match status" value="1"/>
</dbReference>
<dbReference type="InterPro" id="IPR003594">
    <property type="entry name" value="HATPase_dom"/>
</dbReference>
<dbReference type="SUPFAM" id="SSF55874">
    <property type="entry name" value="ATPase domain of HSP90 chaperone/DNA topoisomerase II/histidine kinase"/>
    <property type="match status" value="1"/>
</dbReference>
<dbReference type="InterPro" id="IPR050267">
    <property type="entry name" value="Anti-sigma-factor_SerPK"/>
</dbReference>
<feature type="domain" description="Histidine kinase/HSP90-like ATPase" evidence="2">
    <location>
        <begin position="41"/>
        <end position="114"/>
    </location>
</feature>
<keyword evidence="1" id="KW-0808">Transferase</keyword>
<comment type="caution">
    <text evidence="3">The sequence shown here is derived from an EMBL/GenBank/DDBJ whole genome shotgun (WGS) entry which is preliminary data.</text>
</comment>
<evidence type="ECO:0000313" key="4">
    <source>
        <dbReference type="Proteomes" id="UP001519325"/>
    </source>
</evidence>
<evidence type="ECO:0000256" key="1">
    <source>
        <dbReference type="ARBA" id="ARBA00022527"/>
    </source>
</evidence>
<evidence type="ECO:0000313" key="3">
    <source>
        <dbReference type="EMBL" id="MBP2189026.1"/>
    </source>
</evidence>
<keyword evidence="1" id="KW-0723">Serine/threonine-protein kinase</keyword>
<sequence>MGRPLWALSGHEEHGPEFDLETTAQWQIRDAVRTLLAPDTGVLVEDAVLVVDEMVANALEHGSAPWRCRLTVRADPARLRVEVDDSGPGEPRLRTPDVDGGRGLLVIDRLASSWGVSRYVRFKTVWAELPLDRPHLPPVTAAP</sequence>
<keyword evidence="4" id="KW-1185">Reference proteome</keyword>
<dbReference type="PANTHER" id="PTHR35526">
    <property type="entry name" value="ANTI-SIGMA-F FACTOR RSBW-RELATED"/>
    <property type="match status" value="1"/>
</dbReference>
<dbReference type="InterPro" id="IPR036890">
    <property type="entry name" value="HATPase_C_sf"/>
</dbReference>
<dbReference type="Proteomes" id="UP001519325">
    <property type="component" value="Unassembled WGS sequence"/>
</dbReference>